<reference evidence="2" key="1">
    <citation type="submission" date="2020-02" db="EMBL/GenBank/DDBJ databases">
        <authorList>
            <person name="Meier V. D."/>
        </authorList>
    </citation>
    <scope>NUCLEOTIDE SEQUENCE</scope>
    <source>
        <strain evidence="2">AVDCRST_MAG53</strain>
    </source>
</reference>
<evidence type="ECO:0000256" key="1">
    <source>
        <dbReference type="SAM" id="MobiDB-lite"/>
    </source>
</evidence>
<dbReference type="EMBL" id="CADCVR010000009">
    <property type="protein sequence ID" value="CAA9475094.1"/>
    <property type="molecule type" value="Genomic_DNA"/>
</dbReference>
<sequence length="112" mass="11841">DLLGPHPLVRDGVPPRQARGGLGPGRARRAALRGDPLRRLPLPRGPVQVHAHLRLPDQGAVGRLLGRTGDDALSHAALGLVPGARALHADGRGRRGIHAGPRAERRPRPRGV</sequence>
<protein>
    <submittedName>
        <fullName evidence="2">Uncharacterized protein</fullName>
    </submittedName>
</protein>
<organism evidence="2">
    <name type="scientific">uncultured Solirubrobacteraceae bacterium</name>
    <dbReference type="NCBI Taxonomy" id="1162706"/>
    <lineage>
        <taxon>Bacteria</taxon>
        <taxon>Bacillati</taxon>
        <taxon>Actinomycetota</taxon>
        <taxon>Thermoleophilia</taxon>
        <taxon>Solirubrobacterales</taxon>
        <taxon>Solirubrobacteraceae</taxon>
        <taxon>environmental samples</taxon>
    </lineage>
</organism>
<dbReference type="AlphaFoldDB" id="A0A6J4RQ70"/>
<name>A0A6J4RQ70_9ACTN</name>
<feature type="non-terminal residue" evidence="2">
    <location>
        <position position="1"/>
    </location>
</feature>
<feature type="region of interest" description="Disordered" evidence="1">
    <location>
        <begin position="85"/>
        <end position="112"/>
    </location>
</feature>
<accession>A0A6J4RQ70</accession>
<feature type="region of interest" description="Disordered" evidence="1">
    <location>
        <begin position="1"/>
        <end position="45"/>
    </location>
</feature>
<feature type="non-terminal residue" evidence="2">
    <location>
        <position position="112"/>
    </location>
</feature>
<gene>
    <name evidence="2" type="ORF">AVDCRST_MAG53-218</name>
</gene>
<proteinExistence type="predicted"/>
<evidence type="ECO:0000313" key="2">
    <source>
        <dbReference type="EMBL" id="CAA9475094.1"/>
    </source>
</evidence>